<sequence length="45" mass="5138">MIHESTYKARRFDKFSAIYSENQFLITGFSLITVAAKMLLIGNNP</sequence>
<evidence type="ECO:0000256" key="1">
    <source>
        <dbReference type="SAM" id="Phobius"/>
    </source>
</evidence>
<reference evidence="2 3" key="1">
    <citation type="journal article" date="2015" name="Genome Announc.">
        <title>Complete Genome Sequence of Microcystis aeruginosa NIES-2549, a Bloom-Forming Cyanobacterium from Lake Kasumigaura, Japan.</title>
        <authorList>
            <person name="Yamaguchi H."/>
            <person name="Suzuki S."/>
            <person name="Tanabe Y."/>
            <person name="Osana Y."/>
            <person name="Shimura Y."/>
            <person name="Ishida K."/>
            <person name="Kawachi M."/>
        </authorList>
    </citation>
    <scope>NUCLEOTIDE SEQUENCE [LARGE SCALE GENOMIC DNA]</scope>
    <source>
        <strain evidence="2 3">NIES-2549</strain>
    </source>
</reference>
<feature type="transmembrane region" description="Helical" evidence="1">
    <location>
        <begin position="24"/>
        <end position="42"/>
    </location>
</feature>
<accession>A0A0F6U2T5</accession>
<keyword evidence="1" id="KW-0472">Membrane</keyword>
<protein>
    <submittedName>
        <fullName evidence="2">Uncharacterized protein</fullName>
    </submittedName>
</protein>
<evidence type="ECO:0000313" key="2">
    <source>
        <dbReference type="EMBL" id="AKE63517.1"/>
    </source>
</evidence>
<name>A0A0F6U2T5_MICAE</name>
<dbReference type="Proteomes" id="UP000034103">
    <property type="component" value="Chromosome"/>
</dbReference>
<evidence type="ECO:0000313" key="3">
    <source>
        <dbReference type="Proteomes" id="UP000034103"/>
    </source>
</evidence>
<dbReference type="PATRIC" id="fig|1641812.3.peg.1201"/>
<proteinExistence type="predicted"/>
<dbReference type="EMBL" id="CP011304">
    <property type="protein sequence ID" value="AKE63517.1"/>
    <property type="molecule type" value="Genomic_DNA"/>
</dbReference>
<keyword evidence="1" id="KW-0812">Transmembrane</keyword>
<gene>
    <name evidence="2" type="ORF">MYAER_1159</name>
</gene>
<dbReference type="AlphaFoldDB" id="A0A0F6U2T5"/>
<dbReference type="HOGENOM" id="CLU_3201991_0_0_3"/>
<organism evidence="2 3">
    <name type="scientific">Microcystis aeruginosa NIES-2549</name>
    <dbReference type="NCBI Taxonomy" id="1641812"/>
    <lineage>
        <taxon>Bacteria</taxon>
        <taxon>Bacillati</taxon>
        <taxon>Cyanobacteriota</taxon>
        <taxon>Cyanophyceae</taxon>
        <taxon>Oscillatoriophycideae</taxon>
        <taxon>Chroococcales</taxon>
        <taxon>Microcystaceae</taxon>
        <taxon>Microcystis</taxon>
    </lineage>
</organism>
<keyword evidence="1" id="KW-1133">Transmembrane helix</keyword>